<organism evidence="8 9">
    <name type="scientific">Deinococcus caeni</name>
    <dbReference type="NCBI Taxonomy" id="569127"/>
    <lineage>
        <taxon>Bacteria</taxon>
        <taxon>Thermotogati</taxon>
        <taxon>Deinococcota</taxon>
        <taxon>Deinococci</taxon>
        <taxon>Deinococcales</taxon>
        <taxon>Deinococcaceae</taxon>
        <taxon>Deinococcus</taxon>
    </lineage>
</organism>
<keyword evidence="3" id="KW-0808">Transferase</keyword>
<keyword evidence="4" id="KW-0548">Nucleotidyltransferase</keyword>
<evidence type="ECO:0000313" key="8">
    <source>
        <dbReference type="EMBL" id="GAA5441336.1"/>
    </source>
</evidence>
<reference evidence="8 9" key="1">
    <citation type="submission" date="2024-02" db="EMBL/GenBank/DDBJ databases">
        <title>Deinococcus caeni NBRC 101312.</title>
        <authorList>
            <person name="Ichikawa N."/>
            <person name="Katano-Makiyama Y."/>
            <person name="Hidaka K."/>
        </authorList>
    </citation>
    <scope>NUCLEOTIDE SEQUENCE [LARGE SCALE GENOMIC DNA]</scope>
    <source>
        <strain evidence="8 9">NBRC 101312</strain>
    </source>
</reference>
<sequence length="311" mass="35148">MASYPNSTSRAEQLPQQNIAGLYHFTELRNLKFIFENDALLSYAQIQANSIPVATGGDSVSLSLAQRKNLTDYISLSFTPYTPMSSNRKLDRHLCFLVFRHDVADINGVLFCNGNANANATIRAPGLTGAANVNLSAIKNGVAPGSGVWHDAARSEILVPQRLDLSYLEKVIFVNDLSRQQARDLCLNPDRFNFEIDENTFFIDPTVDRDIAFNTLISVDFDNCYFDGTNYLVDRTETNDIILKIKVRAAKKMKLLASTSCKTFRDEWSGMYPGEVEAIRTYPVDELSRDEYFFNVFLDGSFWRRRVVMVN</sequence>
<protein>
    <recommendedName>
        <fullName evidence="7">DarT domain-containing protein</fullName>
    </recommendedName>
</protein>
<keyword evidence="1 6" id="KW-1277">Toxin-antitoxin system</keyword>
<accession>A0ABP9UF20</accession>
<comment type="caution">
    <text evidence="6">Lacks conserved residue(s) required for the propagation of feature annotation.</text>
</comment>
<name>A0ABP9UF20_9DEIO</name>
<dbReference type="Pfam" id="PF14487">
    <property type="entry name" value="DarT"/>
    <property type="match status" value="1"/>
</dbReference>
<proteinExistence type="inferred from homology"/>
<keyword evidence="5 6" id="KW-0238">DNA-binding</keyword>
<evidence type="ECO:0000256" key="3">
    <source>
        <dbReference type="ARBA" id="ARBA00022679"/>
    </source>
</evidence>
<gene>
    <name evidence="8" type="ORF">Dcae01_02872</name>
</gene>
<evidence type="ECO:0000256" key="6">
    <source>
        <dbReference type="PROSITE-ProRule" id="PRU01362"/>
    </source>
</evidence>
<dbReference type="EMBL" id="BAABQU010000046">
    <property type="protein sequence ID" value="GAA5441336.1"/>
    <property type="molecule type" value="Genomic_DNA"/>
</dbReference>
<dbReference type="PROSITE" id="PS52018">
    <property type="entry name" value="DART"/>
    <property type="match status" value="1"/>
</dbReference>
<evidence type="ECO:0000256" key="4">
    <source>
        <dbReference type="ARBA" id="ARBA00022695"/>
    </source>
</evidence>
<comment type="similarity">
    <text evidence="6">Belongs to the DarT ADP-ribosyltransferase family.</text>
</comment>
<evidence type="ECO:0000313" key="9">
    <source>
        <dbReference type="Proteomes" id="UP001423409"/>
    </source>
</evidence>
<evidence type="ECO:0000256" key="5">
    <source>
        <dbReference type="ARBA" id="ARBA00023125"/>
    </source>
</evidence>
<evidence type="ECO:0000256" key="2">
    <source>
        <dbReference type="ARBA" id="ARBA00022676"/>
    </source>
</evidence>
<keyword evidence="2" id="KW-0328">Glycosyltransferase</keyword>
<keyword evidence="9" id="KW-1185">Reference proteome</keyword>
<dbReference type="Proteomes" id="UP001423409">
    <property type="component" value="Unassembled WGS sequence"/>
</dbReference>
<evidence type="ECO:0000259" key="7">
    <source>
        <dbReference type="PROSITE" id="PS52018"/>
    </source>
</evidence>
<feature type="domain" description="DarT" evidence="7">
    <location>
        <begin position="20"/>
        <end position="202"/>
    </location>
</feature>
<dbReference type="RefSeq" id="WP_345446528.1">
    <property type="nucleotide sequence ID" value="NZ_BAABQU010000046.1"/>
</dbReference>
<comment type="caution">
    <text evidence="8">The sequence shown here is derived from an EMBL/GenBank/DDBJ whole genome shotgun (WGS) entry which is preliminary data.</text>
</comment>
<dbReference type="InterPro" id="IPR029494">
    <property type="entry name" value="DarT"/>
</dbReference>
<evidence type="ECO:0000256" key="1">
    <source>
        <dbReference type="ARBA" id="ARBA00022649"/>
    </source>
</evidence>